<dbReference type="GO" id="GO:0005634">
    <property type="term" value="C:nucleus"/>
    <property type="evidence" value="ECO:0007669"/>
    <property type="project" value="UniProtKB-SubCell"/>
</dbReference>
<evidence type="ECO:0000256" key="5">
    <source>
        <dbReference type="ARBA" id="ARBA00023015"/>
    </source>
</evidence>
<evidence type="ECO:0000313" key="10">
    <source>
        <dbReference type="Proteomes" id="UP001497623"/>
    </source>
</evidence>
<protein>
    <recommendedName>
        <fullName evidence="8">C2H2-type domain-containing protein</fullName>
    </recommendedName>
</protein>
<dbReference type="Gene3D" id="3.30.160.60">
    <property type="entry name" value="Classic Zinc Finger"/>
    <property type="match status" value="3"/>
</dbReference>
<evidence type="ECO:0000256" key="7">
    <source>
        <dbReference type="SAM" id="MobiDB-lite"/>
    </source>
</evidence>
<dbReference type="GO" id="GO:0000981">
    <property type="term" value="F:DNA-binding transcription factor activity, RNA polymerase II-specific"/>
    <property type="evidence" value="ECO:0007669"/>
    <property type="project" value="TreeGrafter"/>
</dbReference>
<dbReference type="InterPro" id="IPR013087">
    <property type="entry name" value="Znf_C2H2_type"/>
</dbReference>
<organism evidence="9 10">
    <name type="scientific">Meganyctiphanes norvegica</name>
    <name type="common">Northern krill</name>
    <name type="synonym">Thysanopoda norvegica</name>
    <dbReference type="NCBI Taxonomy" id="48144"/>
    <lineage>
        <taxon>Eukaryota</taxon>
        <taxon>Metazoa</taxon>
        <taxon>Ecdysozoa</taxon>
        <taxon>Arthropoda</taxon>
        <taxon>Crustacea</taxon>
        <taxon>Multicrustacea</taxon>
        <taxon>Malacostraca</taxon>
        <taxon>Eumalacostraca</taxon>
        <taxon>Eucarida</taxon>
        <taxon>Euphausiacea</taxon>
        <taxon>Euphausiidae</taxon>
        <taxon>Meganyctiphanes</taxon>
    </lineage>
</organism>
<dbReference type="InterPro" id="IPR051968">
    <property type="entry name" value="ZnFinger_Homeobox_TR"/>
</dbReference>
<proteinExistence type="predicted"/>
<evidence type="ECO:0000313" key="9">
    <source>
        <dbReference type="EMBL" id="CAL4083717.1"/>
    </source>
</evidence>
<dbReference type="PANTHER" id="PTHR45891">
    <property type="entry name" value="ZINC FINGER HOMEOBOX PROTEIN"/>
    <property type="match status" value="1"/>
</dbReference>
<reference evidence="9 10" key="1">
    <citation type="submission" date="2024-05" db="EMBL/GenBank/DDBJ databases">
        <authorList>
            <person name="Wallberg A."/>
        </authorList>
    </citation>
    <scope>NUCLEOTIDE SEQUENCE [LARGE SCALE GENOMIC DNA]</scope>
</reference>
<dbReference type="PROSITE" id="PS00028">
    <property type="entry name" value="ZINC_FINGER_C2H2_1"/>
    <property type="match status" value="3"/>
</dbReference>
<evidence type="ECO:0000256" key="3">
    <source>
        <dbReference type="ARBA" id="ARBA00022737"/>
    </source>
</evidence>
<keyword evidence="3" id="KW-0677">Repeat</keyword>
<evidence type="ECO:0000256" key="1">
    <source>
        <dbReference type="ARBA" id="ARBA00004123"/>
    </source>
</evidence>
<feature type="domain" description="C2H2-type" evidence="8">
    <location>
        <begin position="132"/>
        <end position="154"/>
    </location>
</feature>
<evidence type="ECO:0000256" key="6">
    <source>
        <dbReference type="ARBA" id="ARBA00023163"/>
    </source>
</evidence>
<dbReference type="EMBL" id="CAXKWB010006635">
    <property type="protein sequence ID" value="CAL4083717.1"/>
    <property type="molecule type" value="Genomic_DNA"/>
</dbReference>
<dbReference type="AlphaFoldDB" id="A0AAV2QJY2"/>
<accession>A0AAV2QJY2</accession>
<feature type="compositionally biased region" description="Low complexity" evidence="7">
    <location>
        <begin position="291"/>
        <end position="305"/>
    </location>
</feature>
<dbReference type="InterPro" id="IPR036236">
    <property type="entry name" value="Znf_C2H2_sf"/>
</dbReference>
<gene>
    <name evidence="9" type="ORF">MNOR_LOCUS12214</name>
</gene>
<feature type="domain" description="C2H2-type" evidence="8">
    <location>
        <begin position="44"/>
        <end position="66"/>
    </location>
</feature>
<keyword evidence="5" id="KW-0805">Transcription regulation</keyword>
<feature type="region of interest" description="Disordered" evidence="7">
    <location>
        <begin position="284"/>
        <end position="307"/>
    </location>
</feature>
<keyword evidence="2" id="KW-0479">Metal-binding</keyword>
<keyword evidence="4" id="KW-0862">Zinc</keyword>
<comment type="caution">
    <text evidence="9">The sequence shown here is derived from an EMBL/GenBank/DDBJ whole genome shotgun (WGS) entry which is preliminary data.</text>
</comment>
<dbReference type="SMART" id="SM00355">
    <property type="entry name" value="ZnF_C2H2"/>
    <property type="match status" value="3"/>
</dbReference>
<name>A0AAV2QJY2_MEGNR</name>
<evidence type="ECO:0000256" key="4">
    <source>
        <dbReference type="ARBA" id="ARBA00022833"/>
    </source>
</evidence>
<dbReference type="GO" id="GO:0008270">
    <property type="term" value="F:zinc ion binding"/>
    <property type="evidence" value="ECO:0007669"/>
    <property type="project" value="InterPro"/>
</dbReference>
<keyword evidence="6" id="KW-0804">Transcription</keyword>
<comment type="subcellular location">
    <subcellularLocation>
        <location evidence="1">Nucleus</location>
    </subcellularLocation>
</comment>
<dbReference type="SUPFAM" id="SSF57667">
    <property type="entry name" value="beta-beta-alpha zinc fingers"/>
    <property type="match status" value="3"/>
</dbReference>
<evidence type="ECO:0000259" key="8">
    <source>
        <dbReference type="PROSITE" id="PS00028"/>
    </source>
</evidence>
<dbReference type="Proteomes" id="UP001497623">
    <property type="component" value="Unassembled WGS sequence"/>
</dbReference>
<sequence length="355" mass="38971">MWLQGVKHNISSLPVATDMASSEEILFKAISLGIMKNSGDWYRCEVCSKSLNATSQAIQHVIGEPHKKKQRQHPEYNHLILPSLSTPSLNTSNVSSASASYMDISSENTLQESIKCGLVTITNAEGQQYYKCNVCDKTMTGNIPMKQHIISETHMKKLRKRPEYNHLALHSIAAPSPNTSNVSSISVSQLNASLKRINISLNAEPTSTSNLNPYPKVSLIIPNESMDNGNADEIIQNGIENGMVTISNADGQQYYKCNVCEKSCSGNIPMKQHITSEPHMKKLRCSPYKENSPPNASSTSGSSASRDLFNANQASGQTLNQLSVDISDILIIRAHEPLDNIFSDFTAENQSKNSK</sequence>
<dbReference type="SMART" id="SM00451">
    <property type="entry name" value="ZnF_U1"/>
    <property type="match status" value="3"/>
</dbReference>
<dbReference type="Pfam" id="PF12874">
    <property type="entry name" value="zf-met"/>
    <property type="match status" value="1"/>
</dbReference>
<dbReference type="GO" id="GO:0000978">
    <property type="term" value="F:RNA polymerase II cis-regulatory region sequence-specific DNA binding"/>
    <property type="evidence" value="ECO:0007669"/>
    <property type="project" value="TreeGrafter"/>
</dbReference>
<dbReference type="PANTHER" id="PTHR45891:SF3">
    <property type="entry name" value="ZINC FINGER PROTEIN 2"/>
    <property type="match status" value="1"/>
</dbReference>
<evidence type="ECO:0000256" key="2">
    <source>
        <dbReference type="ARBA" id="ARBA00022723"/>
    </source>
</evidence>
<dbReference type="InterPro" id="IPR003604">
    <property type="entry name" value="Matrin/U1-like-C_Znf_C2H2"/>
</dbReference>
<keyword evidence="10" id="KW-1185">Reference proteome</keyword>
<feature type="domain" description="C2H2-type" evidence="8">
    <location>
        <begin position="257"/>
        <end position="279"/>
    </location>
</feature>